<comment type="caution">
    <text evidence="3">The sequence shown here is derived from an EMBL/GenBank/DDBJ whole genome shotgun (WGS) entry which is preliminary data.</text>
</comment>
<organism evidence="3 4">
    <name type="scientific">Colletotrichum orchidophilum</name>
    <dbReference type="NCBI Taxonomy" id="1209926"/>
    <lineage>
        <taxon>Eukaryota</taxon>
        <taxon>Fungi</taxon>
        <taxon>Dikarya</taxon>
        <taxon>Ascomycota</taxon>
        <taxon>Pezizomycotina</taxon>
        <taxon>Sordariomycetes</taxon>
        <taxon>Hypocreomycetidae</taxon>
        <taxon>Glomerellales</taxon>
        <taxon>Glomerellaceae</taxon>
        <taxon>Colletotrichum</taxon>
    </lineage>
</organism>
<keyword evidence="2" id="KW-0472">Membrane</keyword>
<dbReference type="AlphaFoldDB" id="A0A1G4B9R3"/>
<dbReference type="Proteomes" id="UP000176998">
    <property type="component" value="Unassembled WGS sequence"/>
</dbReference>
<feature type="transmembrane region" description="Helical" evidence="2">
    <location>
        <begin position="156"/>
        <end position="176"/>
    </location>
</feature>
<feature type="transmembrane region" description="Helical" evidence="2">
    <location>
        <begin position="124"/>
        <end position="144"/>
    </location>
</feature>
<dbReference type="OrthoDB" id="2119662at2759"/>
<sequence length="190" mass="20704">MLPKHEFEEVVRPASPQEDGNVAPERQSIFRRSTYHGALAFNIAVFVLPALYGTLSKLWIVNVDSSLVITTDMYTYIGVVAEVLNEGLPRAAWSILGLIISIAFVTGTETFARGFIPAEVRNVSITYVHIGALSALSSAIKTTISSATRALDLPDVPLIISSIKFAIIIVLDLLFIQFQGARWIALADSQ</sequence>
<dbReference type="EMBL" id="MJBS01000050">
    <property type="protein sequence ID" value="OHE98076.1"/>
    <property type="molecule type" value="Genomic_DNA"/>
</dbReference>
<keyword evidence="2" id="KW-0812">Transmembrane</keyword>
<feature type="transmembrane region" description="Helical" evidence="2">
    <location>
        <begin position="91"/>
        <end position="112"/>
    </location>
</feature>
<feature type="region of interest" description="Disordered" evidence="1">
    <location>
        <begin position="1"/>
        <end position="23"/>
    </location>
</feature>
<protein>
    <submittedName>
        <fullName evidence="3">Uncharacterized protein</fullName>
    </submittedName>
</protein>
<dbReference type="GeneID" id="34559740"/>
<proteinExistence type="predicted"/>
<keyword evidence="4" id="KW-1185">Reference proteome</keyword>
<feature type="transmembrane region" description="Helical" evidence="2">
    <location>
        <begin position="35"/>
        <end position="55"/>
    </location>
</feature>
<evidence type="ECO:0000313" key="3">
    <source>
        <dbReference type="EMBL" id="OHE98076.1"/>
    </source>
</evidence>
<dbReference type="STRING" id="1209926.A0A1G4B9R3"/>
<evidence type="ECO:0000313" key="4">
    <source>
        <dbReference type="Proteomes" id="UP000176998"/>
    </source>
</evidence>
<dbReference type="RefSeq" id="XP_022475228.1">
    <property type="nucleotide sequence ID" value="XM_022618230.1"/>
</dbReference>
<reference evidence="3 4" key="1">
    <citation type="submission" date="2016-09" db="EMBL/GenBank/DDBJ databases">
        <authorList>
            <person name="Capua I."/>
            <person name="De Benedictis P."/>
            <person name="Joannis T."/>
            <person name="Lombin L.H."/>
            <person name="Cattoli G."/>
        </authorList>
    </citation>
    <scope>NUCLEOTIDE SEQUENCE [LARGE SCALE GENOMIC DNA]</scope>
    <source>
        <strain evidence="3 4">IMI 309357</strain>
    </source>
</reference>
<accession>A0A1G4B9R3</accession>
<evidence type="ECO:0000256" key="1">
    <source>
        <dbReference type="SAM" id="MobiDB-lite"/>
    </source>
</evidence>
<name>A0A1G4B9R3_9PEZI</name>
<gene>
    <name evidence="3" type="ORF">CORC01_06590</name>
</gene>
<evidence type="ECO:0000256" key="2">
    <source>
        <dbReference type="SAM" id="Phobius"/>
    </source>
</evidence>
<keyword evidence="2" id="KW-1133">Transmembrane helix</keyword>
<feature type="compositionally biased region" description="Basic and acidic residues" evidence="1">
    <location>
        <begin position="1"/>
        <end position="11"/>
    </location>
</feature>